<organism evidence="2 3">
    <name type="scientific">Reichenbachiella carrageenanivorans</name>
    <dbReference type="NCBI Taxonomy" id="2979869"/>
    <lineage>
        <taxon>Bacteria</taxon>
        <taxon>Pseudomonadati</taxon>
        <taxon>Bacteroidota</taxon>
        <taxon>Cytophagia</taxon>
        <taxon>Cytophagales</taxon>
        <taxon>Reichenbachiellaceae</taxon>
        <taxon>Reichenbachiella</taxon>
    </lineage>
</organism>
<dbReference type="SUPFAM" id="SSF55347">
    <property type="entry name" value="Glyceraldehyde-3-phosphate dehydrogenase-like, C-terminal domain"/>
    <property type="match status" value="1"/>
</dbReference>
<dbReference type="InterPro" id="IPR051450">
    <property type="entry name" value="Gfo/Idh/MocA_Oxidoreductases"/>
</dbReference>
<dbReference type="RefSeq" id="WP_263052137.1">
    <property type="nucleotide sequence ID" value="NZ_CP106735.1"/>
</dbReference>
<evidence type="ECO:0000313" key="3">
    <source>
        <dbReference type="Proteomes" id="UP001062165"/>
    </source>
</evidence>
<dbReference type="Proteomes" id="UP001062165">
    <property type="component" value="Chromosome"/>
</dbReference>
<dbReference type="EMBL" id="CP106735">
    <property type="protein sequence ID" value="UXX80407.1"/>
    <property type="molecule type" value="Genomic_DNA"/>
</dbReference>
<evidence type="ECO:0000313" key="2">
    <source>
        <dbReference type="EMBL" id="UXX80407.1"/>
    </source>
</evidence>
<name>A0ABY6D2M1_9BACT</name>
<dbReference type="Gene3D" id="3.40.50.720">
    <property type="entry name" value="NAD(P)-binding Rossmann-like Domain"/>
    <property type="match status" value="1"/>
</dbReference>
<gene>
    <name evidence="2" type="ORF">N7E81_04750</name>
</gene>
<sequence length="301" mass="33887">MKKIALVGCGIWGMKILSELVNLGCEVTVFDETPTVPDEVKALGIDFFHQGCPTDVSYDGIIVATPSTTHRQVLEKLLPLQTPIFLEKPLTTSLDDAKALAAIVHEHVYLMHIWLYHPGILAIAEIVKSNELGKLKGIRSTRANWTSPRKDTDSVWNLAPHDVTITKAILGQIPQPKYAVVENHQGTIRGMYAVLGKYPYSIFEVSNRYENKRREVRAHFEKGVVVLQDEKVKHIDIHYGDDQSEQGTKEVEKRSFDPTPPLRLEVKEFVEYLNGGPKPRSNFQEGLEVIEVIDQLITLAK</sequence>
<dbReference type="InterPro" id="IPR036291">
    <property type="entry name" value="NAD(P)-bd_dom_sf"/>
</dbReference>
<protein>
    <submittedName>
        <fullName evidence="2">Gfo/Idh/MocA family oxidoreductase</fullName>
    </submittedName>
</protein>
<keyword evidence="3" id="KW-1185">Reference proteome</keyword>
<dbReference type="PANTHER" id="PTHR43377:SF6">
    <property type="entry name" value="GFO_IDH_MOCA-LIKE OXIDOREDUCTASE N-TERMINAL DOMAIN-CONTAINING PROTEIN"/>
    <property type="match status" value="1"/>
</dbReference>
<proteinExistence type="predicted"/>
<dbReference type="InterPro" id="IPR000683">
    <property type="entry name" value="Gfo/Idh/MocA-like_OxRdtase_N"/>
</dbReference>
<evidence type="ECO:0000259" key="1">
    <source>
        <dbReference type="Pfam" id="PF01408"/>
    </source>
</evidence>
<dbReference type="Pfam" id="PF01408">
    <property type="entry name" value="GFO_IDH_MocA"/>
    <property type="match status" value="1"/>
</dbReference>
<dbReference type="PANTHER" id="PTHR43377">
    <property type="entry name" value="BILIVERDIN REDUCTASE A"/>
    <property type="match status" value="1"/>
</dbReference>
<dbReference type="Gene3D" id="3.30.360.10">
    <property type="entry name" value="Dihydrodipicolinate Reductase, domain 2"/>
    <property type="match status" value="1"/>
</dbReference>
<feature type="domain" description="Gfo/Idh/MocA-like oxidoreductase N-terminal" evidence="1">
    <location>
        <begin position="3"/>
        <end position="107"/>
    </location>
</feature>
<reference evidence="2" key="1">
    <citation type="submission" date="2022-10" db="EMBL/GenBank/DDBJ databases">
        <title>Comparative genomics and taxonomic characterization of three novel marine species of genus Reichenbachiella exhibiting antioxidant and polysaccharide degradation activities.</title>
        <authorList>
            <person name="Muhammad N."/>
            <person name="Lee Y.-J."/>
            <person name="Ko J."/>
            <person name="Kim S.-G."/>
        </authorList>
    </citation>
    <scope>NUCLEOTIDE SEQUENCE</scope>
    <source>
        <strain evidence="2">Wsw4-B4</strain>
    </source>
</reference>
<accession>A0ABY6D2M1</accession>
<dbReference type="SUPFAM" id="SSF51735">
    <property type="entry name" value="NAD(P)-binding Rossmann-fold domains"/>
    <property type="match status" value="1"/>
</dbReference>